<evidence type="ECO:0000313" key="5">
    <source>
        <dbReference type="Proteomes" id="UP000504624"/>
    </source>
</evidence>
<dbReference type="InterPro" id="IPR036116">
    <property type="entry name" value="FN3_sf"/>
</dbReference>
<name>A0A6J0HFJ2_9PASS</name>
<keyword evidence="3" id="KW-0732">Signal</keyword>
<accession>A0A6J0HFJ2</accession>
<dbReference type="CDD" id="cd00063">
    <property type="entry name" value="FN3"/>
    <property type="match status" value="1"/>
</dbReference>
<proteinExistence type="predicted"/>
<keyword evidence="2" id="KW-0472">Membrane</keyword>
<sequence>MSPALHLLLSLASCSLLWGMLLRPRCVRLEAQNFHVWLRWEPDPSSPSHATYQVEWRKRTSSWIKADACRGNSTGSWECELYFDRIHDIYWARVRAVAGGEQSEWASSSELQLYRDTIVGPPKLSWLLQDQILHVNITMPLTPYQRRTGSYKPVDRVLLKLWYWLHLYEGDLLVQQVPCKRSSEEVPSTFGPLKPSTRYCVRTAAAGMARERSREAEQCLVTPAGPPGFPWVPAVVSAFFVLLLLSAAGFCFFQLHIFLKPSEMHLPKTLALLNNELSVAIRMPPLELEEEPLALLLQTVLSSCGPPAAGQASPTVPLFLRGLAQDMTGYCANGFGLGCPTGSTPSCTQNLLGHALDSQVPSQLEKDEEKSDGDDVPEQLVPVGLTRNSYIGDRDSCTPETWLTLHLQQQLYSKCQCPALGAGSHLPLPMPGRSCSQEDLREGLGRARHWVPLSSVKLPVSEEEEGGQLLCTLRSLPGIGTEPGDSTMQRGHSEQAAPGTPSPCQPPPSPGNVPRAAAFSGYEPRAPPGPP</sequence>
<evidence type="ECO:0000256" key="1">
    <source>
        <dbReference type="SAM" id="MobiDB-lite"/>
    </source>
</evidence>
<reference evidence="6 7" key="1">
    <citation type="submission" date="2025-04" db="UniProtKB">
        <authorList>
            <consortium name="RefSeq"/>
        </authorList>
    </citation>
    <scope>IDENTIFICATION</scope>
</reference>
<dbReference type="RefSeq" id="XP_017673388.1">
    <property type="nucleotide sequence ID" value="XM_017817899.1"/>
</dbReference>
<keyword evidence="5" id="KW-1185">Reference proteome</keyword>
<dbReference type="InterPro" id="IPR050650">
    <property type="entry name" value="Type-II_Cytokine-TF_Rcpt"/>
</dbReference>
<feature type="signal peptide" evidence="3">
    <location>
        <begin position="1"/>
        <end position="19"/>
    </location>
</feature>
<dbReference type="GO" id="GO:0005886">
    <property type="term" value="C:plasma membrane"/>
    <property type="evidence" value="ECO:0007669"/>
    <property type="project" value="TreeGrafter"/>
</dbReference>
<dbReference type="PANTHER" id="PTHR20859">
    <property type="entry name" value="INTERFERON/INTERLEUKIN RECEPTOR"/>
    <property type="match status" value="1"/>
</dbReference>
<dbReference type="RefSeq" id="XP_017673377.1">
    <property type="nucleotide sequence ID" value="XM_017817888.1"/>
</dbReference>
<feature type="compositionally biased region" description="Pro residues" evidence="1">
    <location>
        <begin position="500"/>
        <end position="511"/>
    </location>
</feature>
<protein>
    <submittedName>
        <fullName evidence="6 7">Uncharacterized protein LOC108498766 isoform X1</fullName>
    </submittedName>
</protein>
<feature type="region of interest" description="Disordered" evidence="1">
    <location>
        <begin position="474"/>
        <end position="531"/>
    </location>
</feature>
<evidence type="ECO:0000313" key="8">
    <source>
        <dbReference type="RefSeq" id="XP_017673388.1"/>
    </source>
</evidence>
<dbReference type="SUPFAM" id="SSF49265">
    <property type="entry name" value="Fibronectin type III"/>
    <property type="match status" value="2"/>
</dbReference>
<dbReference type="GeneID" id="108498766"/>
<evidence type="ECO:0000256" key="3">
    <source>
        <dbReference type="SAM" id="SignalP"/>
    </source>
</evidence>
<keyword evidence="2" id="KW-1133">Transmembrane helix</keyword>
<feature type="chain" id="PRO_5044637344" evidence="3">
    <location>
        <begin position="20"/>
        <end position="531"/>
    </location>
</feature>
<dbReference type="RefSeq" id="XP_017673368.1">
    <property type="nucleotide sequence ID" value="XM_017817879.1"/>
</dbReference>
<dbReference type="OrthoDB" id="10031784at2759"/>
<evidence type="ECO:0000259" key="4">
    <source>
        <dbReference type="Pfam" id="PF01108"/>
    </source>
</evidence>
<evidence type="ECO:0000313" key="6">
    <source>
        <dbReference type="RefSeq" id="XP_017673368.1"/>
    </source>
</evidence>
<feature type="region of interest" description="Disordered" evidence="1">
    <location>
        <begin position="359"/>
        <end position="380"/>
    </location>
</feature>
<dbReference type="Pfam" id="PF01108">
    <property type="entry name" value="Tissue_fac"/>
    <property type="match status" value="1"/>
</dbReference>
<evidence type="ECO:0000313" key="7">
    <source>
        <dbReference type="RefSeq" id="XP_017673377.1"/>
    </source>
</evidence>
<dbReference type="AlphaFoldDB" id="A0A6J0HFJ2"/>
<dbReference type="GO" id="GO:0042018">
    <property type="term" value="F:interleukin-22 receptor activity"/>
    <property type="evidence" value="ECO:0007669"/>
    <property type="project" value="TreeGrafter"/>
</dbReference>
<dbReference type="PANTHER" id="PTHR20859:SF84">
    <property type="entry name" value="INTERFERON ALPHA_BETA RECEPTOR 2"/>
    <property type="match status" value="1"/>
</dbReference>
<dbReference type="InterPro" id="IPR013783">
    <property type="entry name" value="Ig-like_fold"/>
</dbReference>
<organism evidence="5 8">
    <name type="scientific">Lepidothrix coronata</name>
    <name type="common">blue-crowned manakin</name>
    <dbReference type="NCBI Taxonomy" id="321398"/>
    <lineage>
        <taxon>Eukaryota</taxon>
        <taxon>Metazoa</taxon>
        <taxon>Chordata</taxon>
        <taxon>Craniata</taxon>
        <taxon>Vertebrata</taxon>
        <taxon>Euteleostomi</taxon>
        <taxon>Archelosauria</taxon>
        <taxon>Archosauria</taxon>
        <taxon>Dinosauria</taxon>
        <taxon>Saurischia</taxon>
        <taxon>Theropoda</taxon>
        <taxon>Coelurosauria</taxon>
        <taxon>Aves</taxon>
        <taxon>Neognathae</taxon>
        <taxon>Neoaves</taxon>
        <taxon>Telluraves</taxon>
        <taxon>Australaves</taxon>
        <taxon>Passeriformes</taxon>
        <taxon>Pipridae</taxon>
        <taxon>Lepidothrix</taxon>
    </lineage>
</organism>
<dbReference type="Gene3D" id="2.60.40.10">
    <property type="entry name" value="Immunoglobulins"/>
    <property type="match status" value="1"/>
</dbReference>
<gene>
    <name evidence="6 7 8" type="primary">LOC108498766</name>
</gene>
<evidence type="ECO:0000256" key="2">
    <source>
        <dbReference type="SAM" id="Phobius"/>
    </source>
</evidence>
<dbReference type="Proteomes" id="UP000504624">
    <property type="component" value="Unplaced"/>
</dbReference>
<keyword evidence="2" id="KW-0812">Transmembrane</keyword>
<feature type="domain" description="Fibronectin type-III" evidence="4">
    <location>
        <begin position="19"/>
        <end position="105"/>
    </location>
</feature>
<dbReference type="InterPro" id="IPR003961">
    <property type="entry name" value="FN3_dom"/>
</dbReference>
<feature type="transmembrane region" description="Helical" evidence="2">
    <location>
        <begin position="231"/>
        <end position="259"/>
    </location>
</feature>